<dbReference type="EMBL" id="CP081295">
    <property type="protein sequence ID" value="QZD88780.1"/>
    <property type="molecule type" value="Genomic_DNA"/>
</dbReference>
<sequence length="157" mass="16961">MGGKDSSRAVTEDSAADEAAMPNGTVEDFFEARKPSKVGRAAYLVFEFPDGVRGGSGKIQGVGDWPIRSAYSTPLTAEYWRDFASIFTNCGAQNPWFEPNWSHRTFVVVDGSPRNAEVVECVRKSLSLHFNVGAGIADPEDGLGVFGLVDRSRGTPN</sequence>
<proteinExistence type="predicted"/>
<keyword evidence="3" id="KW-1185">Reference proteome</keyword>
<gene>
    <name evidence="2" type="ORF">K3148_07865</name>
</gene>
<accession>A0ABX8ZIF4</accession>
<evidence type="ECO:0000256" key="1">
    <source>
        <dbReference type="SAM" id="MobiDB-lite"/>
    </source>
</evidence>
<organism evidence="2 3">
    <name type="scientific">Qipengyuania aurantiaca</name>
    <dbReference type="NCBI Taxonomy" id="2867233"/>
    <lineage>
        <taxon>Bacteria</taxon>
        <taxon>Pseudomonadati</taxon>
        <taxon>Pseudomonadota</taxon>
        <taxon>Alphaproteobacteria</taxon>
        <taxon>Sphingomonadales</taxon>
        <taxon>Erythrobacteraceae</taxon>
        <taxon>Qipengyuania</taxon>
    </lineage>
</organism>
<evidence type="ECO:0000313" key="3">
    <source>
        <dbReference type="Proteomes" id="UP000824281"/>
    </source>
</evidence>
<reference evidence="2 3" key="1">
    <citation type="submission" date="2021-08" db="EMBL/GenBank/DDBJ databases">
        <title>Comparative Genomics Analysis of the Genus Qipengyuania Reveals Extensive Genetic Diversity and Metabolic Versatility, Including the Description of Fifteen Novel Species.</title>
        <authorList>
            <person name="Liu Y."/>
        </authorList>
    </citation>
    <scope>NUCLEOTIDE SEQUENCE [LARGE SCALE GENOMIC DNA]</scope>
    <source>
        <strain evidence="2 3">1NDH13</strain>
    </source>
</reference>
<protein>
    <submittedName>
        <fullName evidence="2">Uncharacterized protein</fullName>
    </submittedName>
</protein>
<dbReference type="Proteomes" id="UP000824281">
    <property type="component" value="Chromosome"/>
</dbReference>
<evidence type="ECO:0000313" key="2">
    <source>
        <dbReference type="EMBL" id="QZD88780.1"/>
    </source>
</evidence>
<feature type="compositionally biased region" description="Basic and acidic residues" evidence="1">
    <location>
        <begin position="1"/>
        <end position="11"/>
    </location>
</feature>
<name>A0ABX8ZIF4_9SPHN</name>
<feature type="region of interest" description="Disordered" evidence="1">
    <location>
        <begin position="1"/>
        <end position="22"/>
    </location>
</feature>
<dbReference type="RefSeq" id="WP_221424291.1">
    <property type="nucleotide sequence ID" value="NZ_CP081295.1"/>
</dbReference>